<accession>A0A9P5T7X8</accession>
<evidence type="ECO:0000259" key="1">
    <source>
        <dbReference type="Pfam" id="PF00134"/>
    </source>
</evidence>
<dbReference type="SUPFAM" id="SSF47954">
    <property type="entry name" value="Cyclin-like"/>
    <property type="match status" value="2"/>
</dbReference>
<dbReference type="InterPro" id="IPR043198">
    <property type="entry name" value="Cyclin/Ssn8"/>
</dbReference>
<dbReference type="EMBL" id="WHVB01000010">
    <property type="protein sequence ID" value="KAF8479194.1"/>
    <property type="molecule type" value="Genomic_DNA"/>
</dbReference>
<evidence type="ECO:0000313" key="2">
    <source>
        <dbReference type="EMBL" id="KAF8479194.1"/>
    </source>
</evidence>
<dbReference type="PIRSF" id="PIRSF036580">
    <property type="entry name" value="Cyclin_L"/>
    <property type="match status" value="1"/>
</dbReference>
<dbReference type="InterPro" id="IPR036915">
    <property type="entry name" value="Cyclin-like_sf"/>
</dbReference>
<reference evidence="2" key="1">
    <citation type="submission" date="2019-10" db="EMBL/GenBank/DDBJ databases">
        <authorList>
            <consortium name="DOE Joint Genome Institute"/>
            <person name="Kuo A."/>
            <person name="Miyauchi S."/>
            <person name="Kiss E."/>
            <person name="Drula E."/>
            <person name="Kohler A."/>
            <person name="Sanchez-Garcia M."/>
            <person name="Andreopoulos B."/>
            <person name="Barry K.W."/>
            <person name="Bonito G."/>
            <person name="Buee M."/>
            <person name="Carver A."/>
            <person name="Chen C."/>
            <person name="Cichocki N."/>
            <person name="Clum A."/>
            <person name="Culley D."/>
            <person name="Crous P.W."/>
            <person name="Fauchery L."/>
            <person name="Girlanda M."/>
            <person name="Hayes R."/>
            <person name="Keri Z."/>
            <person name="LaButti K."/>
            <person name="Lipzen A."/>
            <person name="Lombard V."/>
            <person name="Magnuson J."/>
            <person name="Maillard F."/>
            <person name="Morin E."/>
            <person name="Murat C."/>
            <person name="Nolan M."/>
            <person name="Ohm R."/>
            <person name="Pangilinan J."/>
            <person name="Pereira M."/>
            <person name="Perotto S."/>
            <person name="Peter M."/>
            <person name="Riley R."/>
            <person name="Sitrit Y."/>
            <person name="Stielow B."/>
            <person name="Szollosi G."/>
            <person name="Zifcakova L."/>
            <person name="Stursova M."/>
            <person name="Spatafora J.W."/>
            <person name="Tedersoo L."/>
            <person name="Vaario L.-M."/>
            <person name="Yamada A."/>
            <person name="Yan M."/>
            <person name="Wang P."/>
            <person name="Xu J."/>
            <person name="Bruns T."/>
            <person name="Baldrian P."/>
            <person name="Vilgalys R."/>
            <person name="Henrissat B."/>
            <person name="Grigoriev I.V."/>
            <person name="Hibbett D."/>
            <person name="Nagy L.G."/>
            <person name="Martin F.M."/>
        </authorList>
    </citation>
    <scope>NUCLEOTIDE SEQUENCE</scope>
    <source>
        <strain evidence="2">Prilba</strain>
    </source>
</reference>
<organism evidence="2 3">
    <name type="scientific">Russula ochroleuca</name>
    <dbReference type="NCBI Taxonomy" id="152965"/>
    <lineage>
        <taxon>Eukaryota</taxon>
        <taxon>Fungi</taxon>
        <taxon>Dikarya</taxon>
        <taxon>Basidiomycota</taxon>
        <taxon>Agaricomycotina</taxon>
        <taxon>Agaricomycetes</taxon>
        <taxon>Russulales</taxon>
        <taxon>Russulaceae</taxon>
        <taxon>Russula</taxon>
    </lineage>
</organism>
<dbReference type="GO" id="GO:0016538">
    <property type="term" value="F:cyclin-dependent protein serine/threonine kinase regulator activity"/>
    <property type="evidence" value="ECO:0007669"/>
    <property type="project" value="InterPro"/>
</dbReference>
<evidence type="ECO:0000313" key="3">
    <source>
        <dbReference type="Proteomes" id="UP000759537"/>
    </source>
</evidence>
<sequence length="288" mass="32585">MSARPTLYPLASLSQFHSTPSAQDSIPRHVEDDLRAYGCKLIHQAGILLNQKQVAVATAQILLQRFFYVSSLKQFGVADIGMGALYLSSKLEECPVRMRDLINVYDLLLQRAAHTVASASSSSLHHPAEFKYTPMSYFGNTFYDLKEALVVSEMQILKRLGFDVQVVLPYGTLVNYMRLLGLTSRNEAVSMAWGYLNDALQTPVYALYAVPTVVSAAILLTTRRLGISLPSSPENCWWELFDVEWEDLWSVCGYIMRLYRERTTAEQVEIMGLLSKKDLRQWLEGRIT</sequence>
<dbReference type="OrthoDB" id="10264655at2759"/>
<dbReference type="GO" id="GO:0006357">
    <property type="term" value="P:regulation of transcription by RNA polymerase II"/>
    <property type="evidence" value="ECO:0007669"/>
    <property type="project" value="InterPro"/>
</dbReference>
<dbReference type="PANTHER" id="PTHR10026">
    <property type="entry name" value="CYCLIN"/>
    <property type="match status" value="1"/>
</dbReference>
<protein>
    <submittedName>
        <fullName evidence="2">Cyclin-like protein</fullName>
    </submittedName>
</protein>
<gene>
    <name evidence="2" type="ORF">DFH94DRAFT_748346</name>
</gene>
<feature type="domain" description="Cyclin N-terminal" evidence="1">
    <location>
        <begin position="28"/>
        <end position="164"/>
    </location>
</feature>
<dbReference type="CDD" id="cd20532">
    <property type="entry name" value="CYCLIN_CCNL_rpt1"/>
    <property type="match status" value="1"/>
</dbReference>
<dbReference type="AlphaFoldDB" id="A0A9P5T7X8"/>
<reference evidence="2" key="2">
    <citation type="journal article" date="2020" name="Nat. Commun.">
        <title>Large-scale genome sequencing of mycorrhizal fungi provides insights into the early evolution of symbiotic traits.</title>
        <authorList>
            <person name="Miyauchi S."/>
            <person name="Kiss E."/>
            <person name="Kuo A."/>
            <person name="Drula E."/>
            <person name="Kohler A."/>
            <person name="Sanchez-Garcia M."/>
            <person name="Morin E."/>
            <person name="Andreopoulos B."/>
            <person name="Barry K.W."/>
            <person name="Bonito G."/>
            <person name="Buee M."/>
            <person name="Carver A."/>
            <person name="Chen C."/>
            <person name="Cichocki N."/>
            <person name="Clum A."/>
            <person name="Culley D."/>
            <person name="Crous P.W."/>
            <person name="Fauchery L."/>
            <person name="Girlanda M."/>
            <person name="Hayes R.D."/>
            <person name="Keri Z."/>
            <person name="LaButti K."/>
            <person name="Lipzen A."/>
            <person name="Lombard V."/>
            <person name="Magnuson J."/>
            <person name="Maillard F."/>
            <person name="Murat C."/>
            <person name="Nolan M."/>
            <person name="Ohm R.A."/>
            <person name="Pangilinan J."/>
            <person name="Pereira M.F."/>
            <person name="Perotto S."/>
            <person name="Peter M."/>
            <person name="Pfister S."/>
            <person name="Riley R."/>
            <person name="Sitrit Y."/>
            <person name="Stielow J.B."/>
            <person name="Szollosi G."/>
            <person name="Zifcakova L."/>
            <person name="Stursova M."/>
            <person name="Spatafora J.W."/>
            <person name="Tedersoo L."/>
            <person name="Vaario L.M."/>
            <person name="Yamada A."/>
            <person name="Yan M."/>
            <person name="Wang P."/>
            <person name="Xu J."/>
            <person name="Bruns T."/>
            <person name="Baldrian P."/>
            <person name="Vilgalys R."/>
            <person name="Dunand C."/>
            <person name="Henrissat B."/>
            <person name="Grigoriev I.V."/>
            <person name="Hibbett D."/>
            <person name="Nagy L.G."/>
            <person name="Martin F.M."/>
        </authorList>
    </citation>
    <scope>NUCLEOTIDE SEQUENCE</scope>
    <source>
        <strain evidence="2">Prilba</strain>
    </source>
</reference>
<proteinExistence type="predicted"/>
<keyword evidence="3" id="KW-1185">Reference proteome</keyword>
<dbReference type="Pfam" id="PF00134">
    <property type="entry name" value="Cyclin_N"/>
    <property type="match status" value="1"/>
</dbReference>
<name>A0A9P5T7X8_9AGAM</name>
<dbReference type="Proteomes" id="UP000759537">
    <property type="component" value="Unassembled WGS sequence"/>
</dbReference>
<comment type="caution">
    <text evidence="2">The sequence shown here is derived from an EMBL/GenBank/DDBJ whole genome shotgun (WGS) entry which is preliminary data.</text>
</comment>
<dbReference type="InterPro" id="IPR006671">
    <property type="entry name" value="Cyclin_N"/>
</dbReference>
<dbReference type="Gene3D" id="1.10.472.10">
    <property type="entry name" value="Cyclin-like"/>
    <property type="match status" value="2"/>
</dbReference>